<evidence type="ECO:0000256" key="5">
    <source>
        <dbReference type="ARBA" id="ARBA00023136"/>
    </source>
</evidence>
<comment type="function">
    <text evidence="1">VSG forms a coat on the surface of the parasite. The trypanosome evades the immune response of the host by expressing a series of antigenically distinct VSGs from an estimated 1000 VSG genes.</text>
</comment>
<dbReference type="InterPro" id="IPR027446">
    <property type="entry name" value="VSG_C_dom_sf"/>
</dbReference>
<dbReference type="GO" id="GO:0005886">
    <property type="term" value="C:plasma membrane"/>
    <property type="evidence" value="ECO:0007669"/>
    <property type="project" value="UniProtKB-SubCell"/>
</dbReference>
<protein>
    <submittedName>
        <fullName evidence="9">Variant surface glycoprotein 1125.2116</fullName>
    </submittedName>
</protein>
<evidence type="ECO:0000256" key="8">
    <source>
        <dbReference type="SAM" id="MobiDB-lite"/>
    </source>
</evidence>
<accession>A0A1J0R893</accession>
<dbReference type="GO" id="GO:0098552">
    <property type="term" value="C:side of membrane"/>
    <property type="evidence" value="ECO:0007669"/>
    <property type="project" value="UniProtKB-KW"/>
</dbReference>
<evidence type="ECO:0000256" key="4">
    <source>
        <dbReference type="ARBA" id="ARBA00022622"/>
    </source>
</evidence>
<evidence type="ECO:0000256" key="3">
    <source>
        <dbReference type="ARBA" id="ARBA00022475"/>
    </source>
</evidence>
<proteinExistence type="predicted"/>
<dbReference type="VEuPathDB" id="TriTrypDB:Tb927.10.16230"/>
<dbReference type="AlphaFoldDB" id="A0A1J0R893"/>
<dbReference type="VEuPathDB" id="TriTrypDB:Tb1125.Tb11.v5.0137"/>
<evidence type="ECO:0000256" key="7">
    <source>
        <dbReference type="ARBA" id="ARBA00023288"/>
    </source>
</evidence>
<keyword evidence="6" id="KW-0325">Glycoprotein</keyword>
<evidence type="ECO:0000313" key="9">
    <source>
        <dbReference type="EMBL" id="APD73988.1"/>
    </source>
</evidence>
<reference evidence="9" key="1">
    <citation type="submission" date="2016-08" db="EMBL/GenBank/DDBJ databases">
        <title>VSG repertoire of Trypanosoma brucei EATRO 1125.</title>
        <authorList>
            <person name="Cross G.A."/>
        </authorList>
    </citation>
    <scope>NUCLEOTIDE SEQUENCE</scope>
    <source>
        <strain evidence="9">EATRO 1125</strain>
    </source>
</reference>
<feature type="region of interest" description="Disordered" evidence="8">
    <location>
        <begin position="1"/>
        <end position="23"/>
    </location>
</feature>
<organism evidence="9">
    <name type="scientific">Trypanosoma brucei</name>
    <dbReference type="NCBI Taxonomy" id="5691"/>
    <lineage>
        <taxon>Eukaryota</taxon>
        <taxon>Discoba</taxon>
        <taxon>Euglenozoa</taxon>
        <taxon>Kinetoplastea</taxon>
        <taxon>Metakinetoplastina</taxon>
        <taxon>Trypanosomatida</taxon>
        <taxon>Trypanosomatidae</taxon>
        <taxon>Trypanosoma</taxon>
    </lineage>
</organism>
<keyword evidence="7" id="KW-0449">Lipoprotein</keyword>
<comment type="subcellular location">
    <subcellularLocation>
        <location evidence="2">Cell membrane</location>
        <topology evidence="2">Lipid-anchor</topology>
        <topology evidence="2">GPI-anchor</topology>
    </subcellularLocation>
</comment>
<evidence type="ECO:0000256" key="6">
    <source>
        <dbReference type="ARBA" id="ARBA00023180"/>
    </source>
</evidence>
<evidence type="ECO:0000256" key="1">
    <source>
        <dbReference type="ARBA" id="ARBA00002523"/>
    </source>
</evidence>
<keyword evidence="5" id="KW-0472">Membrane</keyword>
<evidence type="ECO:0000256" key="2">
    <source>
        <dbReference type="ARBA" id="ARBA00004609"/>
    </source>
</evidence>
<dbReference type="EMBL" id="KX700032">
    <property type="protein sequence ID" value="APD73988.1"/>
    <property type="molecule type" value="Genomic_DNA"/>
</dbReference>
<dbReference type="VEuPathDB" id="TriTrypDB:Tb427_000528400"/>
<sequence length="364" mass="37980">MAAQAGRLSKAKDSTTNNGGGNKATGGNAATCVAYANAKLATQDLCPQDSRTDAKIKEAARKTAQLTKLPLTPDDAFTFTNYKITIAWHGTAASIKHALTGNDVGCGSVTGGGSATASLSGTGTHYVGITGISREETATKPTEQTIATQALPRSHGGTSSDMPSSDRLVTAAATVDAIRQIKALKFPTTAPLQDDTIAELSNDADSQKAAWLVTAGKATTTQTPEALKKEVENLLGHKTKTVKELFLNTLSNTKLPNAPNDDTLKQALPAIAAGDDYATALAFCHGMNAKQVQIKTVTTTDSQVSECKGTKEDDCDKEKCEFKEGKCQAKVITPTGTDAKNTNTTGSNSFVINKAPLLLAVLLF</sequence>
<dbReference type="SUPFAM" id="SSF118251">
    <property type="entry name" value="Variant surface glycoprotein MITAT 1.2, VSG 221, C-terminal domain"/>
    <property type="match status" value="1"/>
</dbReference>
<keyword evidence="3" id="KW-1003">Cell membrane</keyword>
<name>A0A1J0R893_9TRYP</name>
<keyword evidence="4" id="KW-0336">GPI-anchor</keyword>
<dbReference type="SUPFAM" id="SSF58087">
    <property type="entry name" value="Variant surface glycoprotein (N-terminal domain)"/>
    <property type="match status" value="1"/>
</dbReference>